<keyword evidence="4" id="KW-1185">Reference proteome</keyword>
<dbReference type="GO" id="GO:0003676">
    <property type="term" value="F:nucleic acid binding"/>
    <property type="evidence" value="ECO:0007669"/>
    <property type="project" value="InterPro"/>
</dbReference>
<sequence length="320" mass="36780">MGRPGKTYGTGWNEERLELLFYAETCSRIRCIPLTRTRTHDAWAWKDEANGTFSVKSCYKMATKELWEGVDMVPNLFCVLPSGFWKSIWHLPLLSRGLEIDENCFLCGSEEEDVYHALVDCSRLKQVWDEARYNFASRFYHSSLIEWMGMEWLKWSEEQRCHFVIALYRIGECRNRRKVSQEASNFNGLWNCVERCWDENVIARALVGNDLKVPSILRWEKPKFPYIKLNVDAAMKENGDGAIGGVLRDWDGLVTGAFISSTPNLDDVVMVGALAVEKGMKVAREAGMKDIIVKCDSRLVVDMLNARYGFLECAIRVQML</sequence>
<comment type="caution">
    <text evidence="3">The sequence shown here is derived from an EMBL/GenBank/DDBJ whole genome shotgun (WGS) entry which is preliminary data.</text>
</comment>
<dbReference type="PANTHER" id="PTHR47723:SF19">
    <property type="entry name" value="POLYNUCLEOTIDYL TRANSFERASE, RIBONUCLEASE H-LIKE SUPERFAMILY PROTEIN"/>
    <property type="match status" value="1"/>
</dbReference>
<dbReference type="InterPro" id="IPR044730">
    <property type="entry name" value="RNase_H-like_dom_plant"/>
</dbReference>
<dbReference type="OrthoDB" id="1423337at2759"/>
<dbReference type="Proteomes" id="UP000634136">
    <property type="component" value="Unassembled WGS sequence"/>
</dbReference>
<dbReference type="AlphaFoldDB" id="A0A834THM4"/>
<evidence type="ECO:0000259" key="1">
    <source>
        <dbReference type="Pfam" id="PF13456"/>
    </source>
</evidence>
<dbReference type="InterPro" id="IPR053151">
    <property type="entry name" value="RNase_H-like"/>
</dbReference>
<protein>
    <submittedName>
        <fullName evidence="3">Putative ribonuclease H protein At1g65750 family</fullName>
    </submittedName>
</protein>
<feature type="domain" description="Reverse transcriptase zinc-binding" evidence="2">
    <location>
        <begin position="93"/>
        <end position="128"/>
    </location>
</feature>
<dbReference type="GO" id="GO:0004523">
    <property type="term" value="F:RNA-DNA hybrid ribonuclease activity"/>
    <property type="evidence" value="ECO:0007669"/>
    <property type="project" value="InterPro"/>
</dbReference>
<evidence type="ECO:0000313" key="3">
    <source>
        <dbReference type="EMBL" id="KAF7821357.1"/>
    </source>
</evidence>
<accession>A0A834THM4</accession>
<dbReference type="InterPro" id="IPR012337">
    <property type="entry name" value="RNaseH-like_sf"/>
</dbReference>
<name>A0A834THM4_9FABA</name>
<dbReference type="CDD" id="cd06222">
    <property type="entry name" value="RNase_H_like"/>
    <property type="match status" value="1"/>
</dbReference>
<dbReference type="InterPro" id="IPR002156">
    <property type="entry name" value="RNaseH_domain"/>
</dbReference>
<feature type="domain" description="RNase H type-1" evidence="1">
    <location>
        <begin position="230"/>
        <end position="307"/>
    </location>
</feature>
<dbReference type="EMBL" id="JAAIUW010000008">
    <property type="protein sequence ID" value="KAF7821357.1"/>
    <property type="molecule type" value="Genomic_DNA"/>
</dbReference>
<reference evidence="3" key="1">
    <citation type="submission" date="2020-09" db="EMBL/GenBank/DDBJ databases">
        <title>Genome-Enabled Discovery of Anthraquinone Biosynthesis in Senna tora.</title>
        <authorList>
            <person name="Kang S.-H."/>
            <person name="Pandey R.P."/>
            <person name="Lee C.-M."/>
            <person name="Sim J.-S."/>
            <person name="Jeong J.-T."/>
            <person name="Choi B.-S."/>
            <person name="Jung M."/>
            <person name="Ginzburg D."/>
            <person name="Zhao K."/>
            <person name="Won S.Y."/>
            <person name="Oh T.-J."/>
            <person name="Yu Y."/>
            <person name="Kim N.-H."/>
            <person name="Lee O.R."/>
            <person name="Lee T.-H."/>
            <person name="Bashyal P."/>
            <person name="Kim T.-S."/>
            <person name="Lee W.-H."/>
            <person name="Kawkins C."/>
            <person name="Kim C.-K."/>
            <person name="Kim J.S."/>
            <person name="Ahn B.O."/>
            <person name="Rhee S.Y."/>
            <person name="Sohng J.K."/>
        </authorList>
    </citation>
    <scope>NUCLEOTIDE SEQUENCE</scope>
    <source>
        <tissue evidence="3">Leaf</tissue>
    </source>
</reference>
<evidence type="ECO:0000313" key="4">
    <source>
        <dbReference type="Proteomes" id="UP000634136"/>
    </source>
</evidence>
<evidence type="ECO:0000259" key="2">
    <source>
        <dbReference type="Pfam" id="PF13966"/>
    </source>
</evidence>
<dbReference type="InterPro" id="IPR026960">
    <property type="entry name" value="RVT-Znf"/>
</dbReference>
<dbReference type="Pfam" id="PF13456">
    <property type="entry name" value="RVT_3"/>
    <property type="match status" value="1"/>
</dbReference>
<dbReference type="SUPFAM" id="SSF53098">
    <property type="entry name" value="Ribonuclease H-like"/>
    <property type="match status" value="1"/>
</dbReference>
<dbReference type="Pfam" id="PF13966">
    <property type="entry name" value="zf-RVT"/>
    <property type="match status" value="1"/>
</dbReference>
<gene>
    <name evidence="3" type="ORF">G2W53_026812</name>
</gene>
<dbReference type="PANTHER" id="PTHR47723">
    <property type="entry name" value="OS05G0353850 PROTEIN"/>
    <property type="match status" value="1"/>
</dbReference>
<proteinExistence type="predicted"/>
<dbReference type="InterPro" id="IPR036397">
    <property type="entry name" value="RNaseH_sf"/>
</dbReference>
<dbReference type="Gene3D" id="3.30.420.10">
    <property type="entry name" value="Ribonuclease H-like superfamily/Ribonuclease H"/>
    <property type="match status" value="1"/>
</dbReference>
<organism evidence="3 4">
    <name type="scientific">Senna tora</name>
    <dbReference type="NCBI Taxonomy" id="362788"/>
    <lineage>
        <taxon>Eukaryota</taxon>
        <taxon>Viridiplantae</taxon>
        <taxon>Streptophyta</taxon>
        <taxon>Embryophyta</taxon>
        <taxon>Tracheophyta</taxon>
        <taxon>Spermatophyta</taxon>
        <taxon>Magnoliopsida</taxon>
        <taxon>eudicotyledons</taxon>
        <taxon>Gunneridae</taxon>
        <taxon>Pentapetalae</taxon>
        <taxon>rosids</taxon>
        <taxon>fabids</taxon>
        <taxon>Fabales</taxon>
        <taxon>Fabaceae</taxon>
        <taxon>Caesalpinioideae</taxon>
        <taxon>Cassia clade</taxon>
        <taxon>Senna</taxon>
    </lineage>
</organism>